<dbReference type="EMBL" id="JAANQT010002413">
    <property type="protein sequence ID" value="KAG1302485.1"/>
    <property type="molecule type" value="Genomic_DNA"/>
</dbReference>
<dbReference type="GO" id="GO:0005777">
    <property type="term" value="C:peroxisome"/>
    <property type="evidence" value="ECO:0007669"/>
    <property type="project" value="TreeGrafter"/>
</dbReference>
<feature type="repeat" description="ANK" evidence="10">
    <location>
        <begin position="180"/>
        <end position="212"/>
    </location>
</feature>
<keyword evidence="7" id="KW-0460">Magnesium</keyword>
<comment type="catalytic activity">
    <reaction evidence="9">
        <text>a 5'-end NAD(+)-phospho-ribonucleoside in mRNA + H2O = a 5'-end phospho-adenosine-phospho-ribonucleoside in mRNA + beta-nicotinamide D-ribonucleotide + 2 H(+)</text>
        <dbReference type="Rhea" id="RHEA:60876"/>
        <dbReference type="Rhea" id="RHEA-COMP:15698"/>
        <dbReference type="Rhea" id="RHEA-COMP:15719"/>
        <dbReference type="ChEBI" id="CHEBI:14649"/>
        <dbReference type="ChEBI" id="CHEBI:15377"/>
        <dbReference type="ChEBI" id="CHEBI:15378"/>
        <dbReference type="ChEBI" id="CHEBI:144029"/>
        <dbReference type="ChEBI" id="CHEBI:144051"/>
    </reaction>
    <physiologicalReaction direction="left-to-right" evidence="9">
        <dbReference type="Rhea" id="RHEA:60877"/>
    </physiologicalReaction>
</comment>
<dbReference type="SMART" id="SM00248">
    <property type="entry name" value="ANK"/>
    <property type="match status" value="2"/>
</dbReference>
<comment type="caution">
    <text evidence="13">The sequence shown here is derived from an EMBL/GenBank/DDBJ whole genome shotgun (WGS) entry which is preliminary data.</text>
</comment>
<keyword evidence="14" id="KW-1185">Reference proteome</keyword>
<dbReference type="Pfam" id="PF00293">
    <property type="entry name" value="NUDIX"/>
    <property type="match status" value="1"/>
</dbReference>
<dbReference type="PROSITE" id="PS50297">
    <property type="entry name" value="ANK_REP_REGION"/>
    <property type="match status" value="1"/>
</dbReference>
<keyword evidence="10" id="KW-0040">ANK repeat</keyword>
<dbReference type="Proteomes" id="UP000716291">
    <property type="component" value="Unassembled WGS sequence"/>
</dbReference>
<dbReference type="OrthoDB" id="10249612at2759"/>
<dbReference type="PROSITE" id="PS50088">
    <property type="entry name" value="ANK_REPEAT"/>
    <property type="match status" value="1"/>
</dbReference>
<dbReference type="PROSITE" id="PS00893">
    <property type="entry name" value="NUDIX_BOX"/>
    <property type="match status" value="1"/>
</dbReference>
<comment type="cofactor">
    <cofactor evidence="1">
        <name>Mg(2+)</name>
        <dbReference type="ChEBI" id="CHEBI:18420"/>
    </cofactor>
</comment>
<dbReference type="SUPFAM" id="SSF55811">
    <property type="entry name" value="Nudix"/>
    <property type="match status" value="1"/>
</dbReference>
<dbReference type="SUPFAM" id="SSF48403">
    <property type="entry name" value="Ankyrin repeat"/>
    <property type="match status" value="1"/>
</dbReference>
<dbReference type="InterPro" id="IPR015797">
    <property type="entry name" value="NUDIX_hydrolase-like_dom_sf"/>
</dbReference>
<keyword evidence="8" id="KW-0520">NAD</keyword>
<dbReference type="InterPro" id="IPR002110">
    <property type="entry name" value="Ankyrin_rpt"/>
</dbReference>
<evidence type="ECO:0000256" key="2">
    <source>
        <dbReference type="ARBA" id="ARBA00001947"/>
    </source>
</evidence>
<evidence type="ECO:0000256" key="1">
    <source>
        <dbReference type="ARBA" id="ARBA00001946"/>
    </source>
</evidence>
<dbReference type="GO" id="GO:0019677">
    <property type="term" value="P:NAD+ catabolic process"/>
    <property type="evidence" value="ECO:0007669"/>
    <property type="project" value="TreeGrafter"/>
</dbReference>
<evidence type="ECO:0000256" key="4">
    <source>
        <dbReference type="ARBA" id="ARBA00012381"/>
    </source>
</evidence>
<dbReference type="InterPro" id="IPR049734">
    <property type="entry name" value="NudC-like_C"/>
</dbReference>
<evidence type="ECO:0000256" key="7">
    <source>
        <dbReference type="ARBA" id="ARBA00022842"/>
    </source>
</evidence>
<protein>
    <recommendedName>
        <fullName evidence="4">NAD(+) diphosphatase</fullName>
        <ecNumber evidence="4">3.6.1.22</ecNumber>
    </recommendedName>
</protein>
<dbReference type="PANTHER" id="PTHR42904:SF6">
    <property type="entry name" value="NAD-CAPPED RNA HYDROLASE NUDT12"/>
    <property type="match status" value="1"/>
</dbReference>
<gene>
    <name evidence="13" type="ORF">G6F64_010888</name>
</gene>
<dbReference type="GO" id="GO:0035529">
    <property type="term" value="F:NADH pyrophosphatase activity"/>
    <property type="evidence" value="ECO:0007669"/>
    <property type="project" value="TreeGrafter"/>
</dbReference>
<dbReference type="EC" id="3.6.1.22" evidence="4"/>
<proteinExistence type="inferred from homology"/>
<evidence type="ECO:0000256" key="6">
    <source>
        <dbReference type="ARBA" id="ARBA00022801"/>
    </source>
</evidence>
<dbReference type="GO" id="GO:0006742">
    <property type="term" value="P:NADP+ catabolic process"/>
    <property type="evidence" value="ECO:0007669"/>
    <property type="project" value="TreeGrafter"/>
</dbReference>
<accession>A0A9P6X0S0</accession>
<evidence type="ECO:0000313" key="14">
    <source>
        <dbReference type="Proteomes" id="UP000716291"/>
    </source>
</evidence>
<dbReference type="InterPro" id="IPR036770">
    <property type="entry name" value="Ankyrin_rpt-contain_sf"/>
</dbReference>
<dbReference type="InterPro" id="IPR020084">
    <property type="entry name" value="NUDIX_hydrolase_CS"/>
</dbReference>
<dbReference type="Gene3D" id="3.90.79.10">
    <property type="entry name" value="Nucleoside Triphosphate Pyrophosphohydrolase"/>
    <property type="match status" value="1"/>
</dbReference>
<dbReference type="AlphaFoldDB" id="A0A9P6X0S0"/>
<feature type="coiled-coil region" evidence="11">
    <location>
        <begin position="94"/>
        <end position="140"/>
    </location>
</feature>
<dbReference type="Gene3D" id="1.25.40.20">
    <property type="entry name" value="Ankyrin repeat-containing domain"/>
    <property type="match status" value="1"/>
</dbReference>
<dbReference type="PROSITE" id="PS51462">
    <property type="entry name" value="NUDIX"/>
    <property type="match status" value="1"/>
</dbReference>
<dbReference type="InterPro" id="IPR000086">
    <property type="entry name" value="NUDIX_hydrolase_dom"/>
</dbReference>
<name>A0A9P6X0S0_RHIOR</name>
<dbReference type="PANTHER" id="PTHR42904">
    <property type="entry name" value="NUDIX HYDROLASE, NUDC SUBFAMILY"/>
    <property type="match status" value="1"/>
</dbReference>
<dbReference type="Gene3D" id="3.90.79.20">
    <property type="match status" value="1"/>
</dbReference>
<evidence type="ECO:0000256" key="8">
    <source>
        <dbReference type="ARBA" id="ARBA00023027"/>
    </source>
</evidence>
<evidence type="ECO:0000256" key="3">
    <source>
        <dbReference type="ARBA" id="ARBA00009595"/>
    </source>
</evidence>
<keyword evidence="6" id="KW-0378">Hydrolase</keyword>
<evidence type="ECO:0000256" key="5">
    <source>
        <dbReference type="ARBA" id="ARBA00022723"/>
    </source>
</evidence>
<evidence type="ECO:0000259" key="12">
    <source>
        <dbReference type="PROSITE" id="PS51462"/>
    </source>
</evidence>
<reference evidence="13" key="1">
    <citation type="journal article" date="2020" name="Microb. Genom.">
        <title>Genetic diversity of clinical and environmental Mucorales isolates obtained from an investigation of mucormycosis cases among solid organ transplant recipients.</title>
        <authorList>
            <person name="Nguyen M.H."/>
            <person name="Kaul D."/>
            <person name="Muto C."/>
            <person name="Cheng S.J."/>
            <person name="Richter R.A."/>
            <person name="Bruno V.M."/>
            <person name="Liu G."/>
            <person name="Beyhan S."/>
            <person name="Sundermann A.J."/>
            <person name="Mounaud S."/>
            <person name="Pasculle A.W."/>
            <person name="Nierman W.C."/>
            <person name="Driscoll E."/>
            <person name="Cumbie R."/>
            <person name="Clancy C.J."/>
            <person name="Dupont C.L."/>
        </authorList>
    </citation>
    <scope>NUCLEOTIDE SEQUENCE</scope>
    <source>
        <strain evidence="13">GL11</strain>
    </source>
</reference>
<dbReference type="GO" id="GO:0046872">
    <property type="term" value="F:metal ion binding"/>
    <property type="evidence" value="ECO:0007669"/>
    <property type="project" value="UniProtKB-KW"/>
</dbReference>
<evidence type="ECO:0000313" key="13">
    <source>
        <dbReference type="EMBL" id="KAG1302485.1"/>
    </source>
</evidence>
<feature type="domain" description="Nudix hydrolase" evidence="12">
    <location>
        <begin position="409"/>
        <end position="534"/>
    </location>
</feature>
<evidence type="ECO:0000256" key="11">
    <source>
        <dbReference type="SAM" id="Coils"/>
    </source>
</evidence>
<keyword evidence="11" id="KW-0175">Coiled coil</keyword>
<keyword evidence="5" id="KW-0479">Metal-binding</keyword>
<dbReference type="CDD" id="cd03429">
    <property type="entry name" value="NUDIX_NADH_pyrophosphatase_Nudt13"/>
    <property type="match status" value="1"/>
</dbReference>
<dbReference type="InterPro" id="IPR050241">
    <property type="entry name" value="NAD-cap_RNA_hydrolase_NudC"/>
</dbReference>
<comment type="similarity">
    <text evidence="3">Belongs to the Nudix hydrolase family. NudC subfamily.</text>
</comment>
<dbReference type="GO" id="GO:0005829">
    <property type="term" value="C:cytosol"/>
    <property type="evidence" value="ECO:0007669"/>
    <property type="project" value="TreeGrafter"/>
</dbReference>
<sequence length="554" mass="62654">MHNYFVFDTLDVSELNKLVFSDTQDKMNEELESFAEQFENGSVSAESLAKTYAALTSCHSKISKHKNIAIDQEITQSLLNTQELLDQALSRFDIKRSNNDIQEKQNAYLNEKQKRKKIMLDELRKESDRLDEYYTNKTRESIYKNLVGTQWISNVFEAAASGNLDYLKNNVKNLNDKNERGWTPLHFAARFGQLETVEFLKKNKVNLSEVNSEGKTAHQLATLWGNEEIAKLLQESAPTVNLFPDNHTAVFAGSPLNRYGWARTDQEFLSKLSKSPKSKYVVLSGQQALYDQSGSIHYVDYEKVAFIVDKVYTSDGFNKNNSEIILVFLGIDESQGKGEDGVAFWALDLTPKGLFENELQKLVKEFESGTLAFCPTLPRAFTMEKSESAILAQAAAMIDWNARNIFCSACDAVVITCIIHPNGDKILLGRQKRWPKKMYSCIAGFIEAAESLEEAIRREAYEETGIIVNRVAYHSSQPWPFPNSLMLGFHAEAVSTDISFADDELESARWFTRSEVIAAAKGNENATFSLPSKGSLAYTLVNSWLNDKKWQNKL</sequence>
<evidence type="ECO:0000256" key="9">
    <source>
        <dbReference type="ARBA" id="ARBA00023679"/>
    </source>
</evidence>
<dbReference type="Pfam" id="PF12796">
    <property type="entry name" value="Ank_2"/>
    <property type="match status" value="1"/>
</dbReference>
<organism evidence="13 14">
    <name type="scientific">Rhizopus oryzae</name>
    <name type="common">Mucormycosis agent</name>
    <name type="synonym">Rhizopus arrhizus var. delemar</name>
    <dbReference type="NCBI Taxonomy" id="64495"/>
    <lineage>
        <taxon>Eukaryota</taxon>
        <taxon>Fungi</taxon>
        <taxon>Fungi incertae sedis</taxon>
        <taxon>Mucoromycota</taxon>
        <taxon>Mucoromycotina</taxon>
        <taxon>Mucoromycetes</taxon>
        <taxon>Mucorales</taxon>
        <taxon>Mucorineae</taxon>
        <taxon>Rhizopodaceae</taxon>
        <taxon>Rhizopus</taxon>
    </lineage>
</organism>
<evidence type="ECO:0000256" key="10">
    <source>
        <dbReference type="PROSITE-ProRule" id="PRU00023"/>
    </source>
</evidence>
<comment type="cofactor">
    <cofactor evidence="2">
        <name>Zn(2+)</name>
        <dbReference type="ChEBI" id="CHEBI:29105"/>
    </cofactor>
</comment>